<evidence type="ECO:0000256" key="1">
    <source>
        <dbReference type="ARBA" id="ARBA00004141"/>
    </source>
</evidence>
<dbReference type="PROSITE" id="PS00449">
    <property type="entry name" value="ATPASE_A"/>
    <property type="match status" value="1"/>
</dbReference>
<dbReference type="Proteomes" id="UP000005388">
    <property type="component" value="Unassembled WGS sequence"/>
</dbReference>
<dbReference type="InterPro" id="IPR000568">
    <property type="entry name" value="ATP_synth_F0_asu"/>
</dbReference>
<dbReference type="NCBIfam" id="NF004479">
    <property type="entry name" value="PRK05815.1-4"/>
    <property type="match status" value="1"/>
</dbReference>
<dbReference type="PRINTS" id="PR00123">
    <property type="entry name" value="ATPASEA"/>
</dbReference>
<dbReference type="AlphaFoldDB" id="G5KF07"/>
<dbReference type="GO" id="GO:0005886">
    <property type="term" value="C:plasma membrane"/>
    <property type="evidence" value="ECO:0007669"/>
    <property type="project" value="UniProtKB-SubCell"/>
</dbReference>
<dbReference type="InterPro" id="IPR023011">
    <property type="entry name" value="ATP_synth_F0_asu_AS"/>
</dbReference>
<keyword evidence="14" id="KW-1185">Reference proteome</keyword>
<evidence type="ECO:0000256" key="5">
    <source>
        <dbReference type="ARBA" id="ARBA00022692"/>
    </source>
</evidence>
<dbReference type="GO" id="GO:0045259">
    <property type="term" value="C:proton-transporting ATP synthase complex"/>
    <property type="evidence" value="ECO:0007669"/>
    <property type="project" value="UniProtKB-KW"/>
</dbReference>
<dbReference type="HAMAP" id="MF_01393">
    <property type="entry name" value="ATP_synth_a_bact"/>
    <property type="match status" value="1"/>
</dbReference>
<dbReference type="STRING" id="764291.STRUR_0911"/>
<feature type="transmembrane region" description="Helical" evidence="11">
    <location>
        <begin position="75"/>
        <end position="93"/>
    </location>
</feature>
<gene>
    <name evidence="11 13" type="primary">atpB</name>
    <name evidence="13" type="ORF">STRUR_0911</name>
</gene>
<feature type="transmembrane region" description="Helical" evidence="11">
    <location>
        <begin position="20"/>
        <end position="39"/>
    </location>
</feature>
<evidence type="ECO:0000313" key="14">
    <source>
        <dbReference type="Proteomes" id="UP000005388"/>
    </source>
</evidence>
<dbReference type="GO" id="GO:0046933">
    <property type="term" value="F:proton-transporting ATP synthase activity, rotational mechanism"/>
    <property type="evidence" value="ECO:0007669"/>
    <property type="project" value="UniProtKB-UniRule"/>
</dbReference>
<dbReference type="CDD" id="cd00310">
    <property type="entry name" value="ATP-synt_Fo_a_6"/>
    <property type="match status" value="1"/>
</dbReference>
<reference evidence="13 14" key="1">
    <citation type="journal article" date="2014" name="Int. J. Syst. Evol. Microbiol.">
        <title>Phylogenomics and the dynamic genome evolution of the genus Streptococcus.</title>
        <authorList>
            <consortium name="The Broad Institute Genome Sequencing Platform"/>
            <person name="Richards V.P."/>
            <person name="Palmer S.R."/>
            <person name="Pavinski Bitar P.D."/>
            <person name="Qin X."/>
            <person name="Weinstock G.M."/>
            <person name="Highlander S.K."/>
            <person name="Town C.D."/>
            <person name="Burne R.A."/>
            <person name="Stanhope M.J."/>
        </authorList>
    </citation>
    <scope>NUCLEOTIDE SEQUENCE [LARGE SCALE GENOMIC DNA]</scope>
    <source>
        <strain evidence="13 14">2285-97</strain>
    </source>
</reference>
<dbReference type="PANTHER" id="PTHR42823:SF3">
    <property type="entry name" value="ATP SYNTHASE SUBUNIT A, CHLOROPLASTIC"/>
    <property type="match status" value="1"/>
</dbReference>
<keyword evidence="6 11" id="KW-0375">Hydrogen ion transport</keyword>
<dbReference type="GO" id="GO:0016787">
    <property type="term" value="F:hydrolase activity"/>
    <property type="evidence" value="ECO:0007669"/>
    <property type="project" value="UniProtKB-KW"/>
</dbReference>
<keyword evidence="9 11" id="KW-0472">Membrane</keyword>
<comment type="subcellular location">
    <subcellularLocation>
        <location evidence="11 12">Cell membrane</location>
        <topology evidence="11 12">Multi-pass membrane protein</topology>
    </subcellularLocation>
    <subcellularLocation>
        <location evidence="1">Membrane</location>
        <topology evidence="1">Multi-pass membrane protein</topology>
    </subcellularLocation>
</comment>
<dbReference type="NCBIfam" id="TIGR01131">
    <property type="entry name" value="ATP_synt_6_or_A"/>
    <property type="match status" value="1"/>
</dbReference>
<evidence type="ECO:0000256" key="3">
    <source>
        <dbReference type="ARBA" id="ARBA00022448"/>
    </source>
</evidence>
<keyword evidence="8 11" id="KW-0406">Ion transport</keyword>
<dbReference type="PANTHER" id="PTHR42823">
    <property type="entry name" value="ATP SYNTHASE SUBUNIT A, CHLOROPLASTIC"/>
    <property type="match status" value="1"/>
</dbReference>
<dbReference type="GO" id="GO:0042777">
    <property type="term" value="P:proton motive force-driven plasma membrane ATP synthesis"/>
    <property type="evidence" value="ECO:0007669"/>
    <property type="project" value="TreeGrafter"/>
</dbReference>
<feature type="transmembrane region" description="Helical" evidence="11">
    <location>
        <begin position="207"/>
        <end position="228"/>
    </location>
</feature>
<evidence type="ECO:0000256" key="2">
    <source>
        <dbReference type="ARBA" id="ARBA00006810"/>
    </source>
</evidence>
<evidence type="ECO:0000256" key="4">
    <source>
        <dbReference type="ARBA" id="ARBA00022547"/>
    </source>
</evidence>
<comment type="caution">
    <text evidence="13">The sequence shown here is derived from an EMBL/GenBank/DDBJ whole genome shotgun (WGS) entry which is preliminary data.</text>
</comment>
<dbReference type="Pfam" id="PF00119">
    <property type="entry name" value="ATP-synt_A"/>
    <property type="match status" value="1"/>
</dbReference>
<sequence>METTQNPTVQLFGIHFDLTILTMSLLTVLIVFAFIFWATRQMTIKPKGKQNVIEWFFEFVQGIIKPNLGKYTSNYSLLAFTLFFFVLVANNVGLMTKLEANEYNFWTSPTANAAVDFGLALMVAIISHVEGVRKSGWKEYFKEYVSPTPAMLPMNILEEITNVVSLSLRLFGNIFAGEIVLNLLVQFSHLNIFVAPVAFILNMIWTAFSIFISSIQAYVFVMLTSTYIGKKVNHEEE</sequence>
<name>G5KF07_9STRE</name>
<dbReference type="InterPro" id="IPR045082">
    <property type="entry name" value="ATP_syn_F0_a_bact/chloroplast"/>
</dbReference>
<keyword evidence="4 11" id="KW-0138">CF(0)</keyword>
<keyword evidence="11" id="KW-1003">Cell membrane</keyword>
<comment type="similarity">
    <text evidence="2 11 12">Belongs to the ATPase A chain family.</text>
</comment>
<evidence type="ECO:0000313" key="13">
    <source>
        <dbReference type="EMBL" id="EHJ56000.1"/>
    </source>
</evidence>
<feature type="transmembrane region" description="Helical" evidence="11">
    <location>
        <begin position="113"/>
        <end position="132"/>
    </location>
</feature>
<evidence type="ECO:0000256" key="10">
    <source>
        <dbReference type="ARBA" id="ARBA00023310"/>
    </source>
</evidence>
<dbReference type="InterPro" id="IPR035908">
    <property type="entry name" value="F0_ATP_A_sf"/>
</dbReference>
<dbReference type="SUPFAM" id="SSF81336">
    <property type="entry name" value="F1F0 ATP synthase subunit A"/>
    <property type="match status" value="1"/>
</dbReference>
<evidence type="ECO:0000256" key="9">
    <source>
        <dbReference type="ARBA" id="ARBA00023136"/>
    </source>
</evidence>
<evidence type="ECO:0000256" key="7">
    <source>
        <dbReference type="ARBA" id="ARBA00022989"/>
    </source>
</evidence>
<keyword evidence="3 11" id="KW-0813">Transport</keyword>
<keyword evidence="10 11" id="KW-0066">ATP synthesis</keyword>
<dbReference type="eggNOG" id="COG0356">
    <property type="taxonomic scope" value="Bacteria"/>
</dbReference>
<accession>G5KF07</accession>
<evidence type="ECO:0000256" key="11">
    <source>
        <dbReference type="HAMAP-Rule" id="MF_01393"/>
    </source>
</evidence>
<organism evidence="13 14">
    <name type="scientific">Streptococcus urinalis 2285-97</name>
    <dbReference type="NCBI Taxonomy" id="764291"/>
    <lineage>
        <taxon>Bacteria</taxon>
        <taxon>Bacillati</taxon>
        <taxon>Bacillota</taxon>
        <taxon>Bacilli</taxon>
        <taxon>Lactobacillales</taxon>
        <taxon>Streptococcaceae</taxon>
        <taxon>Streptococcus</taxon>
    </lineage>
</organism>
<dbReference type="EMBL" id="AEUZ02000001">
    <property type="protein sequence ID" value="EHJ56000.1"/>
    <property type="molecule type" value="Genomic_DNA"/>
</dbReference>
<dbReference type="Gene3D" id="1.20.120.220">
    <property type="entry name" value="ATP synthase, F0 complex, subunit A"/>
    <property type="match status" value="1"/>
</dbReference>
<dbReference type="RefSeq" id="WP_006738774.1">
    <property type="nucleotide sequence ID" value="NZ_AEUZ02000001.1"/>
</dbReference>
<comment type="function">
    <text evidence="11 12">Key component of the proton channel; it plays a direct role in the translocation of protons across the membrane.</text>
</comment>
<keyword evidence="7 11" id="KW-1133">Transmembrane helix</keyword>
<keyword evidence="5 11" id="KW-0812">Transmembrane</keyword>
<evidence type="ECO:0000256" key="8">
    <source>
        <dbReference type="ARBA" id="ARBA00023065"/>
    </source>
</evidence>
<evidence type="ECO:0000256" key="6">
    <source>
        <dbReference type="ARBA" id="ARBA00022781"/>
    </source>
</evidence>
<protein>
    <recommendedName>
        <fullName evidence="11 12">ATP synthase subunit a</fullName>
    </recommendedName>
    <alternativeName>
        <fullName evidence="11">ATP synthase F0 sector subunit a</fullName>
    </alternativeName>
    <alternativeName>
        <fullName evidence="11">F-ATPase subunit 6</fullName>
    </alternativeName>
</protein>
<evidence type="ECO:0000256" key="12">
    <source>
        <dbReference type="RuleBase" id="RU000483"/>
    </source>
</evidence>
<proteinExistence type="inferred from homology"/>
<keyword evidence="13" id="KW-0378">Hydrolase</keyword>